<evidence type="ECO:0000256" key="1">
    <source>
        <dbReference type="SAM" id="Phobius"/>
    </source>
</evidence>
<evidence type="ECO:0000313" key="2">
    <source>
        <dbReference type="EMBL" id="QHT36414.1"/>
    </source>
</evidence>
<proteinExistence type="predicted"/>
<keyword evidence="1" id="KW-0472">Membrane</keyword>
<feature type="transmembrane region" description="Helical" evidence="1">
    <location>
        <begin position="47"/>
        <end position="74"/>
    </location>
</feature>
<name>A0A6C0F5H2_9ZZZZ</name>
<sequence length="77" mass="9169">MKIGKMISVLLSLIIPSILYVHYYPWLYNKINNLTERGQDLDDQMDFVNVMLMFLVTWILIALFVFFIMTPLILKKK</sequence>
<dbReference type="EMBL" id="MN738742">
    <property type="protein sequence ID" value="QHT36414.1"/>
    <property type="molecule type" value="Genomic_DNA"/>
</dbReference>
<feature type="transmembrane region" description="Helical" evidence="1">
    <location>
        <begin position="7"/>
        <end position="27"/>
    </location>
</feature>
<dbReference type="AlphaFoldDB" id="A0A6C0F5H2"/>
<accession>A0A6C0F5H2</accession>
<organism evidence="2">
    <name type="scientific">viral metagenome</name>
    <dbReference type="NCBI Taxonomy" id="1070528"/>
    <lineage>
        <taxon>unclassified sequences</taxon>
        <taxon>metagenomes</taxon>
        <taxon>organismal metagenomes</taxon>
    </lineage>
</organism>
<reference evidence="2" key="1">
    <citation type="journal article" date="2020" name="Nature">
        <title>Giant virus diversity and host interactions through global metagenomics.</title>
        <authorList>
            <person name="Schulz F."/>
            <person name="Roux S."/>
            <person name="Paez-Espino D."/>
            <person name="Jungbluth S."/>
            <person name="Walsh D.A."/>
            <person name="Denef V.J."/>
            <person name="McMahon K.D."/>
            <person name="Konstantinidis K.T."/>
            <person name="Eloe-Fadrosh E.A."/>
            <person name="Kyrpides N.C."/>
            <person name="Woyke T."/>
        </authorList>
    </citation>
    <scope>NUCLEOTIDE SEQUENCE</scope>
    <source>
        <strain evidence="2">GVMAG-S-ERX555931-87</strain>
    </source>
</reference>
<protein>
    <submittedName>
        <fullName evidence="2">Uncharacterized protein</fullName>
    </submittedName>
</protein>
<keyword evidence="1" id="KW-0812">Transmembrane</keyword>
<keyword evidence="1" id="KW-1133">Transmembrane helix</keyword>